<dbReference type="EMBL" id="BMAV01007504">
    <property type="protein sequence ID" value="GFY50464.1"/>
    <property type="molecule type" value="Genomic_DNA"/>
</dbReference>
<gene>
    <name evidence="1" type="ORF">TNIN_76801</name>
</gene>
<organism evidence="1 2">
    <name type="scientific">Trichonephila inaurata madagascariensis</name>
    <dbReference type="NCBI Taxonomy" id="2747483"/>
    <lineage>
        <taxon>Eukaryota</taxon>
        <taxon>Metazoa</taxon>
        <taxon>Ecdysozoa</taxon>
        <taxon>Arthropoda</taxon>
        <taxon>Chelicerata</taxon>
        <taxon>Arachnida</taxon>
        <taxon>Araneae</taxon>
        <taxon>Araneomorphae</taxon>
        <taxon>Entelegynae</taxon>
        <taxon>Araneoidea</taxon>
        <taxon>Nephilidae</taxon>
        <taxon>Trichonephila</taxon>
        <taxon>Trichonephila inaurata</taxon>
    </lineage>
</organism>
<dbReference type="Proteomes" id="UP000886998">
    <property type="component" value="Unassembled WGS sequence"/>
</dbReference>
<protein>
    <submittedName>
        <fullName evidence="1">Uncharacterized protein</fullName>
    </submittedName>
</protein>
<evidence type="ECO:0000313" key="2">
    <source>
        <dbReference type="Proteomes" id="UP000886998"/>
    </source>
</evidence>
<dbReference type="AlphaFoldDB" id="A0A8X7C2L8"/>
<name>A0A8X7C2L8_9ARAC</name>
<accession>A0A8X7C2L8</accession>
<keyword evidence="2" id="KW-1185">Reference proteome</keyword>
<comment type="caution">
    <text evidence="1">The sequence shown here is derived from an EMBL/GenBank/DDBJ whole genome shotgun (WGS) entry which is preliminary data.</text>
</comment>
<proteinExistence type="predicted"/>
<sequence>MPEKRYGLKVLISLHGFRFQSNIRKEFKKLHKFLADDELAVIFLFTWSPYFSFLLELCDHPVWSVYMKNTKDNIPDYFMKPRTKDYFQNVLVDTGFSIISCIEEYKCKSFSCDEECKEVEKGADLRSLRRKDCCLFQRRTIRPGVPQGPYEFEEIALFEQYLKIQIVFEEKRLLPLSKTCNSIASEN</sequence>
<dbReference type="OrthoDB" id="5871067at2759"/>
<reference evidence="1" key="1">
    <citation type="submission" date="2020-08" db="EMBL/GenBank/DDBJ databases">
        <title>Multicomponent nature underlies the extraordinary mechanical properties of spider dragline silk.</title>
        <authorList>
            <person name="Kono N."/>
            <person name="Nakamura H."/>
            <person name="Mori M."/>
            <person name="Yoshida Y."/>
            <person name="Ohtoshi R."/>
            <person name="Malay A.D."/>
            <person name="Moran D.A.P."/>
            <person name="Tomita M."/>
            <person name="Numata K."/>
            <person name="Arakawa K."/>
        </authorList>
    </citation>
    <scope>NUCLEOTIDE SEQUENCE</scope>
</reference>
<evidence type="ECO:0000313" key="1">
    <source>
        <dbReference type="EMBL" id="GFY50464.1"/>
    </source>
</evidence>